<name>D4LVT7_9FIRM</name>
<dbReference type="EMBL" id="FP929054">
    <property type="protein sequence ID" value="CBL21740.1"/>
    <property type="molecule type" value="Genomic_DNA"/>
</dbReference>
<evidence type="ECO:0000313" key="1">
    <source>
        <dbReference type="EMBL" id="CBL21740.1"/>
    </source>
</evidence>
<dbReference type="AlphaFoldDB" id="D4LVT7"/>
<accession>D4LVT7</accession>
<sequence length="36" mass="4265">MTYGNDKVAFSKYLTALRDEVRNESKRKIARKESMK</sequence>
<keyword evidence="2" id="KW-1185">Reference proteome</keyword>
<organism evidence="1 2">
    <name type="scientific">Blautia obeum A2-162</name>
    <dbReference type="NCBI Taxonomy" id="657314"/>
    <lineage>
        <taxon>Bacteria</taxon>
        <taxon>Bacillati</taxon>
        <taxon>Bacillota</taxon>
        <taxon>Clostridia</taxon>
        <taxon>Lachnospirales</taxon>
        <taxon>Lachnospiraceae</taxon>
        <taxon>Blautia</taxon>
    </lineage>
</organism>
<protein>
    <submittedName>
        <fullName evidence="1">Uncharacterized protein</fullName>
    </submittedName>
</protein>
<proteinExistence type="predicted"/>
<dbReference type="PATRIC" id="fig|657314.3.peg.84"/>
<reference evidence="1 2" key="2">
    <citation type="submission" date="2010-03" db="EMBL/GenBank/DDBJ databases">
        <authorList>
            <person name="Pajon A."/>
        </authorList>
    </citation>
    <scope>NUCLEOTIDE SEQUENCE [LARGE SCALE GENOMIC DNA]</scope>
    <source>
        <strain evidence="1 2">A2-162</strain>
    </source>
</reference>
<reference evidence="1 2" key="1">
    <citation type="submission" date="2010-03" db="EMBL/GenBank/DDBJ databases">
        <title>The genome sequence of Ruminococcus obeum A2-162.</title>
        <authorList>
            <consortium name="metaHIT consortium -- http://www.metahit.eu/"/>
            <person name="Pajon A."/>
            <person name="Turner K."/>
            <person name="Parkhill J."/>
            <person name="Duncan S."/>
            <person name="Flint H."/>
        </authorList>
    </citation>
    <scope>NUCLEOTIDE SEQUENCE [LARGE SCALE GENOMIC DNA]</scope>
    <source>
        <strain evidence="1 2">A2-162</strain>
    </source>
</reference>
<dbReference type="HOGENOM" id="CLU_3354887_0_0_9"/>
<dbReference type="KEGG" id="rob:CK5_00930"/>
<gene>
    <name evidence="1" type="ORF">CK5_00930</name>
</gene>
<evidence type="ECO:0000313" key="2">
    <source>
        <dbReference type="Proteomes" id="UP000008955"/>
    </source>
</evidence>
<dbReference type="Proteomes" id="UP000008955">
    <property type="component" value="Chromosome"/>
</dbReference>